<evidence type="ECO:0000256" key="7">
    <source>
        <dbReference type="ARBA" id="ARBA00022968"/>
    </source>
</evidence>
<keyword evidence="5 12" id="KW-0808">Transferase</keyword>
<name>A0A4Y2KIA1_ARAVE</name>
<dbReference type="PANTHER" id="PTHR48438:SF1">
    <property type="entry name" value="ALPHA-(1,3)-FUCOSYLTRANSFERASE C-RELATED"/>
    <property type="match status" value="1"/>
</dbReference>
<feature type="transmembrane region" description="Helical" evidence="12">
    <location>
        <begin position="16"/>
        <end position="38"/>
    </location>
</feature>
<keyword evidence="7" id="KW-0735">Signal-anchor</keyword>
<evidence type="ECO:0000256" key="12">
    <source>
        <dbReference type="RuleBase" id="RU003832"/>
    </source>
</evidence>
<comment type="pathway">
    <text evidence="2">Protein modification; protein glycosylation.</text>
</comment>
<sequence length="396" mass="45911">MTKNHMIFHIRRHPGYFLAFSITVTACYFLFTLNYIFVRTVTCLRGLQIGACVSRRDSHPEEWPTNSSLQSDEGPSNETKLVLLWSPLFSGPEFLQIGNRSFDHASCAEKRCEVTFERSRLMESDAVLFHLRTLSMTDIPSSRTAHQKWVFFSLEAPPYSHFHGLAFMRDMFNWTMTYRRDSDIVIPYGKAVRTNKSAFNTNKLHSLWKEKSKMAVWMVSHCDTDSKREEYAEELSHHMDVATYGGCGVAVCPFNKTNDCLKKFSKQFFFYLAFENAICDDYITEKFYRTLNHGMIPVVFGGGDYSSVAPIGSYINAMDFSSPKELANYLYKVASNFSLFSEYFKWKIVGYEIEDLLNPCALCEKLHSKAFLLHSVYHDMQKWWIKNSFCGKWVGR</sequence>
<evidence type="ECO:0000256" key="2">
    <source>
        <dbReference type="ARBA" id="ARBA00004922"/>
    </source>
</evidence>
<dbReference type="Proteomes" id="UP000499080">
    <property type="component" value="Unassembled WGS sequence"/>
</dbReference>
<dbReference type="Pfam" id="PF00852">
    <property type="entry name" value="Glyco_transf_10"/>
    <property type="match status" value="1"/>
</dbReference>
<dbReference type="EMBL" id="BGPR01004635">
    <property type="protein sequence ID" value="GBN01650.1"/>
    <property type="molecule type" value="Genomic_DNA"/>
</dbReference>
<evidence type="ECO:0000256" key="8">
    <source>
        <dbReference type="ARBA" id="ARBA00022989"/>
    </source>
</evidence>
<feature type="domain" description="Fucosyltransferase C-terminal" evidence="13">
    <location>
        <begin position="208"/>
        <end position="383"/>
    </location>
</feature>
<dbReference type="Gene3D" id="3.40.50.11660">
    <property type="entry name" value="Glycosyl transferase family 10, C-terminal domain"/>
    <property type="match status" value="1"/>
</dbReference>
<dbReference type="PROSITE" id="PS51257">
    <property type="entry name" value="PROKAR_LIPOPROTEIN"/>
    <property type="match status" value="1"/>
</dbReference>
<dbReference type="InterPro" id="IPR055270">
    <property type="entry name" value="Glyco_tran_10_C"/>
</dbReference>
<keyword evidence="9 12" id="KW-0333">Golgi apparatus</keyword>
<evidence type="ECO:0000256" key="1">
    <source>
        <dbReference type="ARBA" id="ARBA00004447"/>
    </source>
</evidence>
<evidence type="ECO:0000256" key="3">
    <source>
        <dbReference type="ARBA" id="ARBA00008919"/>
    </source>
</evidence>
<evidence type="ECO:0000259" key="13">
    <source>
        <dbReference type="Pfam" id="PF00852"/>
    </source>
</evidence>
<evidence type="ECO:0000313" key="15">
    <source>
        <dbReference type="EMBL" id="GBN01650.1"/>
    </source>
</evidence>
<dbReference type="AlphaFoldDB" id="A0A4Y2KIA1"/>
<dbReference type="InterPro" id="IPR001503">
    <property type="entry name" value="Glyco_trans_10"/>
</dbReference>
<dbReference type="OrthoDB" id="427096at2759"/>
<comment type="subcellular location">
    <subcellularLocation>
        <location evidence="1 12">Golgi apparatus</location>
        <location evidence="1 12">Golgi stack membrane</location>
        <topology evidence="1 12">Single-pass type II membrane protein</topology>
    </subcellularLocation>
</comment>
<keyword evidence="4 12" id="KW-0328">Glycosyltransferase</keyword>
<dbReference type="EC" id="2.4.1.-" evidence="12"/>
<dbReference type="PANTHER" id="PTHR48438">
    <property type="entry name" value="ALPHA-(1,3)-FUCOSYLTRANSFERASE C-RELATED"/>
    <property type="match status" value="1"/>
</dbReference>
<dbReference type="InterPro" id="IPR031481">
    <property type="entry name" value="Glyco_tran_10_N"/>
</dbReference>
<evidence type="ECO:0000256" key="5">
    <source>
        <dbReference type="ARBA" id="ARBA00022679"/>
    </source>
</evidence>
<keyword evidence="10 12" id="KW-0472">Membrane</keyword>
<dbReference type="SUPFAM" id="SSF53756">
    <property type="entry name" value="UDP-Glycosyltransferase/glycogen phosphorylase"/>
    <property type="match status" value="1"/>
</dbReference>
<dbReference type="GO" id="GO:0032580">
    <property type="term" value="C:Golgi cisterna membrane"/>
    <property type="evidence" value="ECO:0007669"/>
    <property type="project" value="UniProtKB-SubCell"/>
</dbReference>
<evidence type="ECO:0000259" key="14">
    <source>
        <dbReference type="Pfam" id="PF17039"/>
    </source>
</evidence>
<evidence type="ECO:0000256" key="9">
    <source>
        <dbReference type="ARBA" id="ARBA00023034"/>
    </source>
</evidence>
<proteinExistence type="inferred from homology"/>
<gene>
    <name evidence="15" type="primary">FucTC_3</name>
    <name evidence="15" type="ORF">AVEN_232771_1</name>
</gene>
<dbReference type="UniPathway" id="UPA00378"/>
<evidence type="ECO:0000313" key="16">
    <source>
        <dbReference type="Proteomes" id="UP000499080"/>
    </source>
</evidence>
<comment type="caution">
    <text evidence="15">The sequence shown here is derived from an EMBL/GenBank/DDBJ whole genome shotgun (WGS) entry which is preliminary data.</text>
</comment>
<keyword evidence="8 12" id="KW-1133">Transmembrane helix</keyword>
<dbReference type="InterPro" id="IPR038577">
    <property type="entry name" value="GT10-like_C_sf"/>
</dbReference>
<evidence type="ECO:0000256" key="4">
    <source>
        <dbReference type="ARBA" id="ARBA00022676"/>
    </source>
</evidence>
<keyword evidence="16" id="KW-1185">Reference proteome</keyword>
<dbReference type="Pfam" id="PF17039">
    <property type="entry name" value="Glyco_tran_10_N"/>
    <property type="match status" value="1"/>
</dbReference>
<organism evidence="15 16">
    <name type="scientific">Araneus ventricosus</name>
    <name type="common">Orbweaver spider</name>
    <name type="synonym">Epeira ventricosa</name>
    <dbReference type="NCBI Taxonomy" id="182803"/>
    <lineage>
        <taxon>Eukaryota</taxon>
        <taxon>Metazoa</taxon>
        <taxon>Ecdysozoa</taxon>
        <taxon>Arthropoda</taxon>
        <taxon>Chelicerata</taxon>
        <taxon>Arachnida</taxon>
        <taxon>Araneae</taxon>
        <taxon>Araneomorphae</taxon>
        <taxon>Entelegynae</taxon>
        <taxon>Araneoidea</taxon>
        <taxon>Araneidae</taxon>
        <taxon>Araneus</taxon>
    </lineage>
</organism>
<reference evidence="15 16" key="1">
    <citation type="journal article" date="2019" name="Sci. Rep.">
        <title>Orb-weaving spider Araneus ventricosus genome elucidates the spidroin gene catalogue.</title>
        <authorList>
            <person name="Kono N."/>
            <person name="Nakamura H."/>
            <person name="Ohtoshi R."/>
            <person name="Moran D.A.P."/>
            <person name="Shinohara A."/>
            <person name="Yoshida Y."/>
            <person name="Fujiwara M."/>
            <person name="Mori M."/>
            <person name="Tomita M."/>
            <person name="Arakawa K."/>
        </authorList>
    </citation>
    <scope>NUCLEOTIDE SEQUENCE [LARGE SCALE GENOMIC DNA]</scope>
</reference>
<protein>
    <recommendedName>
        <fullName evidence="12">Fucosyltransferase</fullName>
        <ecNumber evidence="12">2.4.1.-</ecNumber>
    </recommendedName>
</protein>
<feature type="domain" description="Fucosyltransferase N-terminal" evidence="14">
    <location>
        <begin position="78"/>
        <end position="189"/>
    </location>
</feature>
<evidence type="ECO:0000256" key="6">
    <source>
        <dbReference type="ARBA" id="ARBA00022692"/>
    </source>
</evidence>
<dbReference type="GO" id="GO:0008417">
    <property type="term" value="F:fucosyltransferase activity"/>
    <property type="evidence" value="ECO:0007669"/>
    <property type="project" value="InterPro"/>
</dbReference>
<keyword evidence="11" id="KW-0325">Glycoprotein</keyword>
<evidence type="ECO:0000256" key="11">
    <source>
        <dbReference type="ARBA" id="ARBA00023180"/>
    </source>
</evidence>
<evidence type="ECO:0000256" key="10">
    <source>
        <dbReference type="ARBA" id="ARBA00023136"/>
    </source>
</evidence>
<dbReference type="FunFam" id="3.40.50.11660:FF:000006">
    <property type="entry name" value="Alpha-(1,3)-fucosyltransferase C"/>
    <property type="match status" value="1"/>
</dbReference>
<accession>A0A4Y2KIA1</accession>
<keyword evidence="6 12" id="KW-0812">Transmembrane</keyword>
<comment type="similarity">
    <text evidence="3 12">Belongs to the glycosyltransferase 10 family.</text>
</comment>